<dbReference type="OrthoDB" id="9811409at2"/>
<dbReference type="SUPFAM" id="SSF54786">
    <property type="entry name" value="YcfA/nrd intein domain"/>
    <property type="match status" value="1"/>
</dbReference>
<dbReference type="InterPro" id="IPR038570">
    <property type="entry name" value="HicA_sf"/>
</dbReference>
<protein>
    <recommendedName>
        <fullName evidence="10">Addiction module toxin, HicA family protein</fullName>
    </recommendedName>
</protein>
<evidence type="ECO:0000256" key="5">
    <source>
        <dbReference type="ARBA" id="ARBA00022801"/>
    </source>
</evidence>
<dbReference type="GO" id="GO:0016787">
    <property type="term" value="F:hydrolase activity"/>
    <property type="evidence" value="ECO:0007669"/>
    <property type="project" value="UniProtKB-KW"/>
</dbReference>
<keyword evidence="4" id="KW-0255">Endonuclease</keyword>
<name>A0A433MW70_CHLFR</name>
<comment type="similarity">
    <text evidence="1">Belongs to the HicA mRNA interferase family.</text>
</comment>
<evidence type="ECO:0000256" key="2">
    <source>
        <dbReference type="ARBA" id="ARBA00022649"/>
    </source>
</evidence>
<dbReference type="GO" id="GO:0003729">
    <property type="term" value="F:mRNA binding"/>
    <property type="evidence" value="ECO:0007669"/>
    <property type="project" value="InterPro"/>
</dbReference>
<keyword evidence="9" id="KW-1185">Reference proteome</keyword>
<evidence type="ECO:0000313" key="9">
    <source>
        <dbReference type="Proteomes" id="UP000268857"/>
    </source>
</evidence>
<evidence type="ECO:0000256" key="4">
    <source>
        <dbReference type="ARBA" id="ARBA00022759"/>
    </source>
</evidence>
<proteinExistence type="inferred from homology"/>
<dbReference type="Gene3D" id="3.30.920.30">
    <property type="entry name" value="Hypothetical protein"/>
    <property type="match status" value="1"/>
</dbReference>
<dbReference type="Proteomes" id="UP000268857">
    <property type="component" value="Unassembled WGS sequence"/>
</dbReference>
<dbReference type="RefSeq" id="WP_016872868.1">
    <property type="nucleotide sequence ID" value="NZ_AJLN01000033.1"/>
</dbReference>
<dbReference type="GO" id="GO:0004519">
    <property type="term" value="F:endonuclease activity"/>
    <property type="evidence" value="ECO:0007669"/>
    <property type="project" value="UniProtKB-KW"/>
</dbReference>
<evidence type="ECO:0000313" key="8">
    <source>
        <dbReference type="EMBL" id="RUR72143.1"/>
    </source>
</evidence>
<evidence type="ECO:0008006" key="10">
    <source>
        <dbReference type="Google" id="ProtNLM"/>
    </source>
</evidence>
<keyword evidence="5" id="KW-0378">Hydrolase</keyword>
<keyword evidence="2" id="KW-1277">Toxin-antitoxin system</keyword>
<gene>
    <name evidence="8" type="ORF">PCC6912_65010</name>
</gene>
<organism evidence="8 9">
    <name type="scientific">Chlorogloeopsis fritschii PCC 6912</name>
    <dbReference type="NCBI Taxonomy" id="211165"/>
    <lineage>
        <taxon>Bacteria</taxon>
        <taxon>Bacillati</taxon>
        <taxon>Cyanobacteriota</taxon>
        <taxon>Cyanophyceae</taxon>
        <taxon>Nostocales</taxon>
        <taxon>Chlorogloeopsidaceae</taxon>
        <taxon>Chlorogloeopsis</taxon>
    </lineage>
</organism>
<reference evidence="8 9" key="1">
    <citation type="journal article" date="2019" name="Genome Biol. Evol.">
        <title>Day and night: Metabolic profiles and evolutionary relationships of six axenic non-marine cyanobacteria.</title>
        <authorList>
            <person name="Will S.E."/>
            <person name="Henke P."/>
            <person name="Boedeker C."/>
            <person name="Huang S."/>
            <person name="Brinkmann H."/>
            <person name="Rohde M."/>
            <person name="Jarek M."/>
            <person name="Friedl T."/>
            <person name="Seufert S."/>
            <person name="Schumacher M."/>
            <person name="Overmann J."/>
            <person name="Neumann-Schaal M."/>
            <person name="Petersen J."/>
        </authorList>
    </citation>
    <scope>NUCLEOTIDE SEQUENCE [LARGE SCALE GENOMIC DNA]</scope>
    <source>
        <strain evidence="8 9">PCC 6912</strain>
    </source>
</reference>
<keyword evidence="7" id="KW-0346">Stress response</keyword>
<keyword evidence="3" id="KW-0540">Nuclease</keyword>
<evidence type="ECO:0000256" key="1">
    <source>
        <dbReference type="ARBA" id="ARBA00006620"/>
    </source>
</evidence>
<evidence type="ECO:0000256" key="7">
    <source>
        <dbReference type="ARBA" id="ARBA00023016"/>
    </source>
</evidence>
<evidence type="ECO:0000256" key="6">
    <source>
        <dbReference type="ARBA" id="ARBA00022884"/>
    </source>
</evidence>
<keyword evidence="6" id="KW-0694">RNA-binding</keyword>
<dbReference type="AlphaFoldDB" id="A0A433MW70"/>
<dbReference type="EMBL" id="RSCJ01000057">
    <property type="protein sequence ID" value="RUR72143.1"/>
    <property type="molecule type" value="Genomic_DNA"/>
</dbReference>
<sequence length="74" mass="8688">MSERIRRMTAREVESILRQYGFQLISQKGSHRKWRNEDIGLQVIVPEHRGRTLPIGTLRSIFQGAQIPESEWRG</sequence>
<comment type="caution">
    <text evidence="8">The sequence shown here is derived from an EMBL/GenBank/DDBJ whole genome shotgun (WGS) entry which is preliminary data.</text>
</comment>
<dbReference type="Pfam" id="PF07927">
    <property type="entry name" value="HicA_toxin"/>
    <property type="match status" value="1"/>
</dbReference>
<dbReference type="STRING" id="211165.GCA_000317285_00291"/>
<evidence type="ECO:0000256" key="3">
    <source>
        <dbReference type="ARBA" id="ARBA00022722"/>
    </source>
</evidence>
<accession>A0A433MW70</accession>
<dbReference type="InterPro" id="IPR012933">
    <property type="entry name" value="HicA_mRNA_interferase"/>
</dbReference>